<comment type="caution">
    <text evidence="2">The sequence shown here is derived from an EMBL/GenBank/DDBJ whole genome shotgun (WGS) entry which is preliminary data.</text>
</comment>
<protein>
    <submittedName>
        <fullName evidence="2">Uncharacterized protein</fullName>
    </submittedName>
</protein>
<name>A0ABQ3L188_9ALTE</name>
<keyword evidence="1" id="KW-0812">Transmembrane</keyword>
<dbReference type="RefSeq" id="WP_189431818.1">
    <property type="nucleotide sequence ID" value="NZ_BNAO01000003.1"/>
</dbReference>
<keyword evidence="3" id="KW-1185">Reference proteome</keyword>
<keyword evidence="1" id="KW-1133">Transmembrane helix</keyword>
<keyword evidence="1" id="KW-0472">Membrane</keyword>
<organism evidence="2 3">
    <name type="scientific">Alishewanella longhuensis</name>
    <dbReference type="NCBI Taxonomy" id="1091037"/>
    <lineage>
        <taxon>Bacteria</taxon>
        <taxon>Pseudomonadati</taxon>
        <taxon>Pseudomonadota</taxon>
        <taxon>Gammaproteobacteria</taxon>
        <taxon>Alteromonadales</taxon>
        <taxon>Alteromonadaceae</taxon>
        <taxon>Alishewanella</taxon>
    </lineage>
</organism>
<gene>
    <name evidence="2" type="ORF">GCM10010919_14560</name>
</gene>
<evidence type="ECO:0000313" key="3">
    <source>
        <dbReference type="Proteomes" id="UP000659697"/>
    </source>
</evidence>
<sequence length="91" mass="9975">MVILLVAAYLFILRGAISFFHPKLGELLVLVNYVGGEDAMFWVLEHVSAPSYDFLINSIWGSAITFFTLLIGVFLLAVVLTKPKAQDGSNA</sequence>
<feature type="transmembrane region" description="Helical" evidence="1">
    <location>
        <begin position="59"/>
        <end position="80"/>
    </location>
</feature>
<dbReference type="Proteomes" id="UP000659697">
    <property type="component" value="Unassembled WGS sequence"/>
</dbReference>
<evidence type="ECO:0000313" key="2">
    <source>
        <dbReference type="EMBL" id="GHG66663.1"/>
    </source>
</evidence>
<reference evidence="3" key="1">
    <citation type="journal article" date="2019" name="Int. J. Syst. Evol. Microbiol.">
        <title>The Global Catalogue of Microorganisms (GCM) 10K type strain sequencing project: providing services to taxonomists for standard genome sequencing and annotation.</title>
        <authorList>
            <consortium name="The Broad Institute Genomics Platform"/>
            <consortium name="The Broad Institute Genome Sequencing Center for Infectious Disease"/>
            <person name="Wu L."/>
            <person name="Ma J."/>
        </authorList>
    </citation>
    <scope>NUCLEOTIDE SEQUENCE [LARGE SCALE GENOMIC DNA]</scope>
    <source>
        <strain evidence="3">CGMCC 1.7003</strain>
    </source>
</reference>
<dbReference type="EMBL" id="BNAO01000003">
    <property type="protein sequence ID" value="GHG66663.1"/>
    <property type="molecule type" value="Genomic_DNA"/>
</dbReference>
<evidence type="ECO:0000256" key="1">
    <source>
        <dbReference type="SAM" id="Phobius"/>
    </source>
</evidence>
<accession>A0ABQ3L188</accession>
<proteinExistence type="predicted"/>